<dbReference type="PANTHER" id="PTHR22953">
    <property type="entry name" value="ACID PHOSPHATASE RELATED"/>
    <property type="match status" value="1"/>
</dbReference>
<dbReference type="InterPro" id="IPR041792">
    <property type="entry name" value="MPP_PAP"/>
</dbReference>
<dbReference type="InterPro" id="IPR008963">
    <property type="entry name" value="Purple_acid_Pase-like_N"/>
</dbReference>
<evidence type="ECO:0000256" key="1">
    <source>
        <dbReference type="ARBA" id="ARBA00022729"/>
    </source>
</evidence>
<protein>
    <submittedName>
        <fullName evidence="6">Putative phosphatase</fullName>
    </submittedName>
</protein>
<dbReference type="CDD" id="cd00839">
    <property type="entry name" value="MPP_PAPs"/>
    <property type="match status" value="1"/>
</dbReference>
<dbReference type="InterPro" id="IPR015914">
    <property type="entry name" value="PAPs_N"/>
</dbReference>
<dbReference type="InterPro" id="IPR029052">
    <property type="entry name" value="Metallo-depent_PP-like"/>
</dbReference>
<organism evidence="6">
    <name type="scientific">uncultured Rubrobacteraceae bacterium</name>
    <dbReference type="NCBI Taxonomy" id="349277"/>
    <lineage>
        <taxon>Bacteria</taxon>
        <taxon>Bacillati</taxon>
        <taxon>Actinomycetota</taxon>
        <taxon>Rubrobacteria</taxon>
        <taxon>Rubrobacterales</taxon>
        <taxon>Rubrobacteraceae</taxon>
        <taxon>environmental samples</taxon>
    </lineage>
</organism>
<feature type="domain" description="Purple acid phosphatase N-terminal" evidence="5">
    <location>
        <begin position="50"/>
        <end position="121"/>
    </location>
</feature>
<dbReference type="PANTHER" id="PTHR22953:SF153">
    <property type="entry name" value="PURPLE ACID PHOSPHATASE"/>
    <property type="match status" value="1"/>
</dbReference>
<dbReference type="Gene3D" id="3.60.21.10">
    <property type="match status" value="1"/>
</dbReference>
<evidence type="ECO:0000313" key="6">
    <source>
        <dbReference type="EMBL" id="CAA9410399.1"/>
    </source>
</evidence>
<accession>A0A6J4PHS0</accession>
<reference evidence="6" key="1">
    <citation type="submission" date="2020-02" db="EMBL/GenBank/DDBJ databases">
        <authorList>
            <person name="Meier V. D."/>
        </authorList>
    </citation>
    <scope>NUCLEOTIDE SEQUENCE</scope>
    <source>
        <strain evidence="6">AVDCRST_MAG78</strain>
    </source>
</reference>
<dbReference type="SUPFAM" id="SSF56300">
    <property type="entry name" value="Metallo-dependent phosphatases"/>
    <property type="match status" value="1"/>
</dbReference>
<dbReference type="InterPro" id="IPR004843">
    <property type="entry name" value="Calcineurin-like_PHP"/>
</dbReference>
<evidence type="ECO:0000256" key="2">
    <source>
        <dbReference type="ARBA" id="ARBA00022801"/>
    </source>
</evidence>
<dbReference type="CDD" id="cd00063">
    <property type="entry name" value="FN3"/>
    <property type="match status" value="1"/>
</dbReference>
<dbReference type="GO" id="GO:0003993">
    <property type="term" value="F:acid phosphatase activity"/>
    <property type="evidence" value="ECO:0007669"/>
    <property type="project" value="InterPro"/>
</dbReference>
<evidence type="ECO:0000256" key="3">
    <source>
        <dbReference type="ARBA" id="ARBA00023180"/>
    </source>
</evidence>
<proteinExistence type="predicted"/>
<dbReference type="Pfam" id="PF16656">
    <property type="entry name" value="Pur_ac_phosph_N"/>
    <property type="match status" value="1"/>
</dbReference>
<dbReference type="AlphaFoldDB" id="A0A6J4PHS0"/>
<dbReference type="GO" id="GO:0046872">
    <property type="term" value="F:metal ion binding"/>
    <property type="evidence" value="ECO:0007669"/>
    <property type="project" value="InterPro"/>
</dbReference>
<keyword evidence="1" id="KW-0732">Signal</keyword>
<evidence type="ECO:0000259" key="4">
    <source>
        <dbReference type="Pfam" id="PF00149"/>
    </source>
</evidence>
<dbReference type="Pfam" id="PF00149">
    <property type="entry name" value="Metallophos"/>
    <property type="match status" value="1"/>
</dbReference>
<dbReference type="InterPro" id="IPR039331">
    <property type="entry name" value="PAPs-like"/>
</dbReference>
<dbReference type="EMBL" id="CADCVB010000023">
    <property type="protein sequence ID" value="CAA9410399.1"/>
    <property type="molecule type" value="Genomic_DNA"/>
</dbReference>
<dbReference type="InterPro" id="IPR003961">
    <property type="entry name" value="FN3_dom"/>
</dbReference>
<dbReference type="SUPFAM" id="SSF49363">
    <property type="entry name" value="Purple acid phosphatase, N-terminal domain"/>
    <property type="match status" value="1"/>
</dbReference>
<name>A0A6J4PHS0_9ACTN</name>
<keyword evidence="3" id="KW-0325">Glycoprotein</keyword>
<keyword evidence="2" id="KW-0378">Hydrolase</keyword>
<dbReference type="Gene3D" id="2.60.40.380">
    <property type="entry name" value="Purple acid phosphatase-like, N-terminal"/>
    <property type="match status" value="1"/>
</dbReference>
<feature type="domain" description="Calcineurin-like phosphoesterase" evidence="4">
    <location>
        <begin position="131"/>
        <end position="316"/>
    </location>
</feature>
<evidence type="ECO:0000259" key="5">
    <source>
        <dbReference type="Pfam" id="PF16656"/>
    </source>
</evidence>
<gene>
    <name evidence="6" type="ORF">AVDCRST_MAG78-367</name>
</gene>
<sequence>MAKRVSLLRRGRRVFRVATRGTNAALEASSVFARSLVLGRAEPSARDQYVQNVSARSAVIAWMSKEAGAGFVEYGETPELEHERGDGRIGKRHAVVLSGLQPGSRYYYRVAGAQKTASFRTAPEGPGSGFTFAVVGDSGTGSKAQRAVAGLLERMQPDLILHTGDVVYPKGSNADYDPKFFAPYRRIIEGVPIFPCLGNHDVETKYGAPYLENFHLPCNNPEGTGRYYSFDWGNAHFVALDSELYYDDEGGDPERQKAWLERDLGETRQPWKFVFFHRPPYSSSEHGSDLTVRGDLEPVLARHAVDLVFNGHDHDYERTVPIRGVTYVVTGGGGKDLYEADNSEWTAFSRSAHHAVCVRVDGERLRLEAVEPGGAVVDRLELRLDRARVAG</sequence>